<evidence type="ECO:0008006" key="5">
    <source>
        <dbReference type="Google" id="ProtNLM"/>
    </source>
</evidence>
<proteinExistence type="predicted"/>
<reference evidence="3" key="1">
    <citation type="journal article" date="2016" name="Insect Biochem. Mol. Biol.">
        <title>Multifaceted biological insights from a draft genome sequence of the tobacco hornworm moth, Manduca sexta.</title>
        <authorList>
            <person name="Kanost M.R."/>
            <person name="Arrese E.L."/>
            <person name="Cao X."/>
            <person name="Chen Y.R."/>
            <person name="Chellapilla S."/>
            <person name="Goldsmith M.R."/>
            <person name="Grosse-Wilde E."/>
            <person name="Heckel D.G."/>
            <person name="Herndon N."/>
            <person name="Jiang H."/>
            <person name="Papanicolaou A."/>
            <person name="Qu J."/>
            <person name="Soulages J.L."/>
            <person name="Vogel H."/>
            <person name="Walters J."/>
            <person name="Waterhouse R.M."/>
            <person name="Ahn S.J."/>
            <person name="Almeida F.C."/>
            <person name="An C."/>
            <person name="Aqrawi P."/>
            <person name="Bretschneider A."/>
            <person name="Bryant W.B."/>
            <person name="Bucks S."/>
            <person name="Chao H."/>
            <person name="Chevignon G."/>
            <person name="Christen J.M."/>
            <person name="Clarke D.F."/>
            <person name="Dittmer N.T."/>
            <person name="Ferguson L.C.F."/>
            <person name="Garavelou S."/>
            <person name="Gordon K.H.J."/>
            <person name="Gunaratna R.T."/>
            <person name="Han Y."/>
            <person name="Hauser F."/>
            <person name="He Y."/>
            <person name="Heidel-Fischer H."/>
            <person name="Hirsh A."/>
            <person name="Hu Y."/>
            <person name="Jiang H."/>
            <person name="Kalra D."/>
            <person name="Klinner C."/>
            <person name="Konig C."/>
            <person name="Kovar C."/>
            <person name="Kroll A.R."/>
            <person name="Kuwar S.S."/>
            <person name="Lee S.L."/>
            <person name="Lehman R."/>
            <person name="Li K."/>
            <person name="Li Z."/>
            <person name="Liang H."/>
            <person name="Lovelace S."/>
            <person name="Lu Z."/>
            <person name="Mansfield J.H."/>
            <person name="McCulloch K.J."/>
            <person name="Mathew T."/>
            <person name="Morton B."/>
            <person name="Muzny D.M."/>
            <person name="Neunemann D."/>
            <person name="Ongeri F."/>
            <person name="Pauchet Y."/>
            <person name="Pu L.L."/>
            <person name="Pyrousis I."/>
            <person name="Rao X.J."/>
            <person name="Redding A."/>
            <person name="Roesel C."/>
            <person name="Sanchez-Gracia A."/>
            <person name="Schaack S."/>
            <person name="Shukla A."/>
            <person name="Tetreau G."/>
            <person name="Wang Y."/>
            <person name="Xiong G.H."/>
            <person name="Traut W."/>
            <person name="Walsh T.K."/>
            <person name="Worley K.C."/>
            <person name="Wu D."/>
            <person name="Wu W."/>
            <person name="Wu Y.Q."/>
            <person name="Zhang X."/>
            <person name="Zou Z."/>
            <person name="Zucker H."/>
            <person name="Briscoe A.D."/>
            <person name="Burmester T."/>
            <person name="Clem R.J."/>
            <person name="Feyereisen R."/>
            <person name="Grimmelikhuijzen C.J.P."/>
            <person name="Hamodrakas S.J."/>
            <person name="Hansson B.S."/>
            <person name="Huguet E."/>
            <person name="Jermiin L.S."/>
            <person name="Lan Q."/>
            <person name="Lehman H.K."/>
            <person name="Lorenzen M."/>
            <person name="Merzendorfer H."/>
            <person name="Michalopoulos I."/>
            <person name="Morton D.B."/>
            <person name="Muthukrishnan S."/>
            <person name="Oakeshott J.G."/>
            <person name="Palmer W."/>
            <person name="Park Y."/>
            <person name="Passarelli A.L."/>
            <person name="Rozas J."/>
            <person name="Schwartz L.M."/>
            <person name="Smith W."/>
            <person name="Southgate A."/>
            <person name="Vilcinskas A."/>
            <person name="Vogt R."/>
            <person name="Wang P."/>
            <person name="Werren J."/>
            <person name="Yu X.Q."/>
            <person name="Zhou J.J."/>
            <person name="Brown S.J."/>
            <person name="Scherer S.E."/>
            <person name="Richards S."/>
            <person name="Blissard G.W."/>
        </authorList>
    </citation>
    <scope>NUCLEOTIDE SEQUENCE</scope>
</reference>
<organism evidence="3 4">
    <name type="scientific">Manduca sexta</name>
    <name type="common">Tobacco hawkmoth</name>
    <name type="synonym">Tobacco hornworm</name>
    <dbReference type="NCBI Taxonomy" id="7130"/>
    <lineage>
        <taxon>Eukaryota</taxon>
        <taxon>Metazoa</taxon>
        <taxon>Ecdysozoa</taxon>
        <taxon>Arthropoda</taxon>
        <taxon>Hexapoda</taxon>
        <taxon>Insecta</taxon>
        <taxon>Pterygota</taxon>
        <taxon>Neoptera</taxon>
        <taxon>Endopterygota</taxon>
        <taxon>Lepidoptera</taxon>
        <taxon>Glossata</taxon>
        <taxon>Ditrysia</taxon>
        <taxon>Bombycoidea</taxon>
        <taxon>Sphingidae</taxon>
        <taxon>Sphinginae</taxon>
        <taxon>Sphingini</taxon>
        <taxon>Manduca</taxon>
    </lineage>
</organism>
<keyword evidence="4" id="KW-1185">Reference proteome</keyword>
<accession>A0A922CQR3</accession>
<comment type="caution">
    <text evidence="3">The sequence shown here is derived from an EMBL/GenBank/DDBJ whole genome shotgun (WGS) entry which is preliminary data.</text>
</comment>
<feature type="region of interest" description="Disordered" evidence="2">
    <location>
        <begin position="1"/>
        <end position="23"/>
    </location>
</feature>
<evidence type="ECO:0000256" key="1">
    <source>
        <dbReference type="SAM" id="Coils"/>
    </source>
</evidence>
<gene>
    <name evidence="3" type="ORF">O3G_MSEX008649</name>
</gene>
<protein>
    <recommendedName>
        <fullName evidence="5">Trichohyalin-plectin-homology domain-containing protein</fullName>
    </recommendedName>
</protein>
<feature type="region of interest" description="Disordered" evidence="2">
    <location>
        <begin position="252"/>
        <end position="324"/>
    </location>
</feature>
<keyword evidence="1" id="KW-0175">Coiled coil</keyword>
<evidence type="ECO:0000313" key="3">
    <source>
        <dbReference type="EMBL" id="KAG6454353.1"/>
    </source>
</evidence>
<name>A0A922CQR3_MANSE</name>
<dbReference type="EMBL" id="JH668465">
    <property type="protein sequence ID" value="KAG6454353.1"/>
    <property type="molecule type" value="Genomic_DNA"/>
</dbReference>
<sequence>MERSKEESEQRRKEQEARDRMDDRLMNVLLRSKARIDRRRKQTEIDLKNEKLRVLEKISQKLESGDAAREEKEQAILQKAIEEKEAINEARRQADIRKQEAFKQQRVADRQQFLRDEEQRLREFNTMRQWEIMNRFKNAEIHNEFKEKLRLQKERKINEYKEDILKLWKERSDREAQERADTRYFYGELAERKLRDADNKLLTHANKLLEEAAKHGRPDFALHKAIDRYCKLYRLYPMPALPASLQEHHPHYAPWDGSAPDPWYEDPPPPGQDAADTGAKRDGMQDEKPASSKPESKKPSKESKPEENVAAYKRIGPANGLQRRNAQTDLLLPSIVTIPCKTEQCRCDLKHK</sequence>
<evidence type="ECO:0000256" key="2">
    <source>
        <dbReference type="SAM" id="MobiDB-lite"/>
    </source>
</evidence>
<feature type="compositionally biased region" description="Basic and acidic residues" evidence="2">
    <location>
        <begin position="278"/>
        <end position="307"/>
    </location>
</feature>
<dbReference type="Proteomes" id="UP000791440">
    <property type="component" value="Unassembled WGS sequence"/>
</dbReference>
<dbReference type="AlphaFoldDB" id="A0A922CQR3"/>
<feature type="coiled-coil region" evidence="1">
    <location>
        <begin position="67"/>
        <end position="97"/>
    </location>
</feature>
<evidence type="ECO:0000313" key="4">
    <source>
        <dbReference type="Proteomes" id="UP000791440"/>
    </source>
</evidence>
<reference evidence="3" key="2">
    <citation type="submission" date="2020-12" db="EMBL/GenBank/DDBJ databases">
        <authorList>
            <person name="Kanost M."/>
        </authorList>
    </citation>
    <scope>NUCLEOTIDE SEQUENCE</scope>
</reference>